<name>A0A8J7VSE0_9GAMM</name>
<organism evidence="1">
    <name type="scientific">Coralloluteibacterium stylophorae</name>
    <dbReference type="NCBI Taxonomy" id="1776034"/>
    <lineage>
        <taxon>Bacteria</taxon>
        <taxon>Pseudomonadati</taxon>
        <taxon>Pseudomonadota</taxon>
        <taxon>Gammaproteobacteria</taxon>
        <taxon>Lysobacterales</taxon>
        <taxon>Lysobacteraceae</taxon>
        <taxon>Coralloluteibacterium</taxon>
    </lineage>
</organism>
<evidence type="ECO:0000313" key="2">
    <source>
        <dbReference type="EMBL" id="MBS7455552.1"/>
    </source>
</evidence>
<comment type="caution">
    <text evidence="1">The sequence shown here is derived from an EMBL/GenBank/DDBJ whole genome shotgun (WGS) entry which is preliminary data.</text>
</comment>
<evidence type="ECO:0000313" key="3">
    <source>
        <dbReference type="Proteomes" id="UP000675747"/>
    </source>
</evidence>
<dbReference type="Proteomes" id="UP000675747">
    <property type="component" value="Unassembled WGS sequence"/>
</dbReference>
<dbReference type="EMBL" id="JAGQFT010000004">
    <property type="protein sequence ID" value="MBR0561181.1"/>
    <property type="molecule type" value="Genomic_DNA"/>
</dbReference>
<reference evidence="1" key="2">
    <citation type="submission" date="2021-04" db="EMBL/GenBank/DDBJ databases">
        <authorList>
            <person name="Karlyshev A.V."/>
        </authorList>
    </citation>
    <scope>NUCLEOTIDE SEQUENCE</scope>
    <source>
        <strain evidence="1">LMG 29479</strain>
    </source>
</reference>
<protein>
    <submittedName>
        <fullName evidence="1">Uncharacterized protein</fullName>
    </submittedName>
</protein>
<keyword evidence="3" id="KW-1185">Reference proteome</keyword>
<sequence>MTAAFASTSARAALRTTFAACVAAGMLAACSSGPEPRAEVAAPAPQVAAPPAEPRILQLAANPRGELLRDGAPLVADDLRRQARSEERDFDRIEIQLPESTSIATVVSVCSQIEGMAVDTSLYAMRDGRRAPVDCGR</sequence>
<gene>
    <name evidence="2" type="ORF">KB893_000180</name>
    <name evidence="1" type="ORF">KB893_01405</name>
</gene>
<reference evidence="2 3" key="1">
    <citation type="journal article" date="2021" name="Microbiol. Resour. Announc.">
        <title>Draft Genome Sequence of Coralloluteibacterium stylophorae LMG 29479T.</title>
        <authorList>
            <person name="Karlyshev A.V."/>
            <person name="Kudryashova E.B."/>
            <person name="Ariskina E.V."/>
            <person name="Conroy A.P."/>
            <person name="Abidueva E.Y."/>
        </authorList>
    </citation>
    <scope>NUCLEOTIDE SEQUENCE [LARGE SCALE GENOMIC DNA]</scope>
    <source>
        <strain evidence="2 3">LMG 29479</strain>
    </source>
</reference>
<evidence type="ECO:0000313" key="1">
    <source>
        <dbReference type="EMBL" id="MBR0561181.1"/>
    </source>
</evidence>
<dbReference type="RefSeq" id="WP_211925146.1">
    <property type="nucleotide sequence ID" value="NZ_JAGQFT020000001.1"/>
</dbReference>
<proteinExistence type="predicted"/>
<dbReference type="AlphaFoldDB" id="A0A8J7VSE0"/>
<dbReference type="EMBL" id="JAGQFT020000001">
    <property type="protein sequence ID" value="MBS7455552.1"/>
    <property type="molecule type" value="Genomic_DNA"/>
</dbReference>
<accession>A0A8J7VSE0</accession>